<keyword evidence="3" id="KW-1185">Reference proteome</keyword>
<feature type="domain" description="Thioredoxin" evidence="1">
    <location>
        <begin position="8"/>
        <end position="84"/>
    </location>
</feature>
<dbReference type="Proteomes" id="UP000182347">
    <property type="component" value="Unassembled WGS sequence"/>
</dbReference>
<name>A0A1G9VW05_9BACI</name>
<accession>A0A1G9VW05</accession>
<dbReference type="EMBL" id="FNHF01000005">
    <property type="protein sequence ID" value="SDM76166.1"/>
    <property type="molecule type" value="Genomic_DNA"/>
</dbReference>
<dbReference type="Gene3D" id="3.40.30.10">
    <property type="entry name" value="Glutaredoxin"/>
    <property type="match status" value="1"/>
</dbReference>
<reference evidence="3" key="1">
    <citation type="submission" date="2016-10" db="EMBL/GenBank/DDBJ databases">
        <authorList>
            <person name="Varghese N."/>
            <person name="Submissions S."/>
        </authorList>
    </citation>
    <scope>NUCLEOTIDE SEQUENCE [LARGE SCALE GENOMIC DNA]</scope>
    <source>
        <strain evidence="3">CGMCC 1.6199</strain>
    </source>
</reference>
<dbReference type="AlphaFoldDB" id="A0A1G9VW05"/>
<sequence length="108" mass="12321">MEKAESLEEVEEQIRKHRLVLLLISRPDCSVCQAVKPQIEDLLEKKREIHGVYINADQVTEVASAYAVFTVPVVIVLAEGKEMLRKARFIPMVELENQLTKLVSAYIE</sequence>
<dbReference type="InterPro" id="IPR036249">
    <property type="entry name" value="Thioredoxin-like_sf"/>
</dbReference>
<dbReference type="InterPro" id="IPR013766">
    <property type="entry name" value="Thioredoxin_domain"/>
</dbReference>
<gene>
    <name evidence="2" type="ORF">SAMN05216244_3329</name>
</gene>
<dbReference type="RefSeq" id="WP_074600397.1">
    <property type="nucleotide sequence ID" value="NZ_FNHF01000005.1"/>
</dbReference>
<dbReference type="Pfam" id="PF00085">
    <property type="entry name" value="Thioredoxin"/>
    <property type="match status" value="1"/>
</dbReference>
<dbReference type="SUPFAM" id="SSF52833">
    <property type="entry name" value="Thioredoxin-like"/>
    <property type="match status" value="1"/>
</dbReference>
<proteinExistence type="predicted"/>
<dbReference type="OrthoDB" id="411356at2"/>
<protein>
    <submittedName>
        <fullName evidence="2">Thioredoxin</fullName>
    </submittedName>
</protein>
<organism evidence="2 3">
    <name type="scientific">Sediminibacillus halophilus</name>
    <dbReference type="NCBI Taxonomy" id="482461"/>
    <lineage>
        <taxon>Bacteria</taxon>
        <taxon>Bacillati</taxon>
        <taxon>Bacillota</taxon>
        <taxon>Bacilli</taxon>
        <taxon>Bacillales</taxon>
        <taxon>Bacillaceae</taxon>
        <taxon>Sediminibacillus</taxon>
    </lineage>
</organism>
<dbReference type="CDD" id="cd02947">
    <property type="entry name" value="TRX_family"/>
    <property type="match status" value="1"/>
</dbReference>
<evidence type="ECO:0000259" key="1">
    <source>
        <dbReference type="Pfam" id="PF00085"/>
    </source>
</evidence>
<dbReference type="STRING" id="482461.SAMN05216244_3329"/>
<evidence type="ECO:0000313" key="3">
    <source>
        <dbReference type="Proteomes" id="UP000182347"/>
    </source>
</evidence>
<evidence type="ECO:0000313" key="2">
    <source>
        <dbReference type="EMBL" id="SDM76166.1"/>
    </source>
</evidence>